<organism evidence="1 2">
    <name type="scientific">Flavobacterium panici</name>
    <dbReference type="NCBI Taxonomy" id="2654843"/>
    <lineage>
        <taxon>Bacteria</taxon>
        <taxon>Pseudomonadati</taxon>
        <taxon>Bacteroidota</taxon>
        <taxon>Flavobacteriia</taxon>
        <taxon>Flavobacteriales</taxon>
        <taxon>Flavobacteriaceae</taxon>
        <taxon>Flavobacterium</taxon>
    </lineage>
</organism>
<evidence type="ECO:0000313" key="2">
    <source>
        <dbReference type="Proteomes" id="UP000533639"/>
    </source>
</evidence>
<protein>
    <submittedName>
        <fullName evidence="1">Uncharacterized protein</fullName>
    </submittedName>
</protein>
<evidence type="ECO:0000313" key="1">
    <source>
        <dbReference type="EMBL" id="CAC9976889.1"/>
    </source>
</evidence>
<name>A0A9N8J8C4_9FLAO</name>
<dbReference type="Proteomes" id="UP000533639">
    <property type="component" value="Unassembled WGS sequence"/>
</dbReference>
<dbReference type="AlphaFoldDB" id="A0A9N8J8C4"/>
<keyword evidence="2" id="KW-1185">Reference proteome</keyword>
<comment type="caution">
    <text evidence="1">The sequence shown here is derived from an EMBL/GenBank/DDBJ whole genome shotgun (WGS) entry which is preliminary data.</text>
</comment>
<gene>
    <name evidence="1" type="ORF">FLAPXU55_04617</name>
</gene>
<proteinExistence type="predicted"/>
<dbReference type="EMBL" id="CAIJDE010000064">
    <property type="protein sequence ID" value="CAC9976889.1"/>
    <property type="molecule type" value="Genomic_DNA"/>
</dbReference>
<reference evidence="1 2" key="1">
    <citation type="submission" date="2020-06" db="EMBL/GenBank/DDBJ databases">
        <authorList>
            <person name="Criscuolo A."/>
        </authorList>
    </citation>
    <scope>NUCLEOTIDE SEQUENCE [LARGE SCALE GENOMIC DNA]</scope>
    <source>
        <strain evidence="1">PXU-55</strain>
    </source>
</reference>
<accession>A0A9N8J8C4</accession>
<sequence>MNLYNLYGFKKKPDKVKINNSQTVNFYFFKKEPNLAFTKE</sequence>